<evidence type="ECO:0000313" key="3">
    <source>
        <dbReference type="Proteomes" id="UP000265520"/>
    </source>
</evidence>
<name>A0A392UDG5_9FABA</name>
<feature type="non-terminal residue" evidence="2">
    <location>
        <position position="1"/>
    </location>
</feature>
<sequence length="32" mass="3393">DGAATERNPVEDPWTLELLAFGAACFFILGAP</sequence>
<evidence type="ECO:0000256" key="1">
    <source>
        <dbReference type="SAM" id="Phobius"/>
    </source>
</evidence>
<feature type="transmembrane region" description="Helical" evidence="1">
    <location>
        <begin position="14"/>
        <end position="31"/>
    </location>
</feature>
<accession>A0A392UDG5</accession>
<proteinExistence type="predicted"/>
<dbReference type="Proteomes" id="UP000265520">
    <property type="component" value="Unassembled WGS sequence"/>
</dbReference>
<keyword evidence="1" id="KW-0812">Transmembrane</keyword>
<dbReference type="AlphaFoldDB" id="A0A392UDG5"/>
<dbReference type="EMBL" id="LXQA010798545">
    <property type="protein sequence ID" value="MCI71553.1"/>
    <property type="molecule type" value="Genomic_DNA"/>
</dbReference>
<comment type="caution">
    <text evidence="2">The sequence shown here is derived from an EMBL/GenBank/DDBJ whole genome shotgun (WGS) entry which is preliminary data.</text>
</comment>
<keyword evidence="1" id="KW-0472">Membrane</keyword>
<reference evidence="2 3" key="1">
    <citation type="journal article" date="2018" name="Front. Plant Sci.">
        <title>Red Clover (Trifolium pratense) and Zigzag Clover (T. medium) - A Picture of Genomic Similarities and Differences.</title>
        <authorList>
            <person name="Dluhosova J."/>
            <person name="Istvanek J."/>
            <person name="Nedelnik J."/>
            <person name="Repkova J."/>
        </authorList>
    </citation>
    <scope>NUCLEOTIDE SEQUENCE [LARGE SCALE GENOMIC DNA]</scope>
    <source>
        <strain evidence="3">cv. 10/8</strain>
        <tissue evidence="2">Leaf</tissue>
    </source>
</reference>
<organism evidence="2 3">
    <name type="scientific">Trifolium medium</name>
    <dbReference type="NCBI Taxonomy" id="97028"/>
    <lineage>
        <taxon>Eukaryota</taxon>
        <taxon>Viridiplantae</taxon>
        <taxon>Streptophyta</taxon>
        <taxon>Embryophyta</taxon>
        <taxon>Tracheophyta</taxon>
        <taxon>Spermatophyta</taxon>
        <taxon>Magnoliopsida</taxon>
        <taxon>eudicotyledons</taxon>
        <taxon>Gunneridae</taxon>
        <taxon>Pentapetalae</taxon>
        <taxon>rosids</taxon>
        <taxon>fabids</taxon>
        <taxon>Fabales</taxon>
        <taxon>Fabaceae</taxon>
        <taxon>Papilionoideae</taxon>
        <taxon>50 kb inversion clade</taxon>
        <taxon>NPAAA clade</taxon>
        <taxon>Hologalegina</taxon>
        <taxon>IRL clade</taxon>
        <taxon>Trifolieae</taxon>
        <taxon>Trifolium</taxon>
    </lineage>
</organism>
<protein>
    <submittedName>
        <fullName evidence="2">Uncharacterized protein</fullName>
    </submittedName>
</protein>
<keyword evidence="3" id="KW-1185">Reference proteome</keyword>
<keyword evidence="1" id="KW-1133">Transmembrane helix</keyword>
<evidence type="ECO:0000313" key="2">
    <source>
        <dbReference type="EMBL" id="MCI71553.1"/>
    </source>
</evidence>